<keyword evidence="3" id="KW-1185">Reference proteome</keyword>
<evidence type="ECO:0000259" key="1">
    <source>
        <dbReference type="Pfam" id="PF01593"/>
    </source>
</evidence>
<dbReference type="Gene3D" id="1.10.405.20">
    <property type="match status" value="1"/>
</dbReference>
<dbReference type="STRING" id="927083.DB32_001473"/>
<dbReference type="PANTHER" id="PTHR42923">
    <property type="entry name" value="PROTOPORPHYRINOGEN OXIDASE"/>
    <property type="match status" value="1"/>
</dbReference>
<dbReference type="Gene3D" id="3.50.50.60">
    <property type="entry name" value="FAD/NAD(P)-binding domain"/>
    <property type="match status" value="1"/>
</dbReference>
<dbReference type="InterPro" id="IPR036188">
    <property type="entry name" value="FAD/NAD-bd_sf"/>
</dbReference>
<proteinExistence type="predicted"/>
<dbReference type="EMBL" id="CP011125">
    <property type="protein sequence ID" value="AKF04324.1"/>
    <property type="molecule type" value="Genomic_DNA"/>
</dbReference>
<dbReference type="PANTHER" id="PTHR42923:SF20">
    <property type="entry name" value="FLAVIN-CONTAINING AMINE OXIDASEDEHYDROGENASE"/>
    <property type="match status" value="1"/>
</dbReference>
<evidence type="ECO:0000313" key="3">
    <source>
        <dbReference type="Proteomes" id="UP000034883"/>
    </source>
</evidence>
<dbReference type="AlphaFoldDB" id="A0A0F6SDZ9"/>
<dbReference type="PRINTS" id="PR00419">
    <property type="entry name" value="ADXRDTASE"/>
</dbReference>
<protein>
    <recommendedName>
        <fullName evidence="1">Amine oxidase domain-containing protein</fullName>
    </recommendedName>
</protein>
<dbReference type="Gene3D" id="3.30.70.1990">
    <property type="match status" value="1"/>
</dbReference>
<dbReference type="InterPro" id="IPR002937">
    <property type="entry name" value="Amino_oxidase"/>
</dbReference>
<dbReference type="InterPro" id="IPR050464">
    <property type="entry name" value="Zeta_carotene_desat/Oxidored"/>
</dbReference>
<sequence length="436" mass="48775">MVREKRLERSRALPSTGERIGIVGGGIAGLTAARALRASGAARVIVFEREADVGGKCCTVRIADRDYELGAAIISPLYTHVRRLMHATSTSWSPVASIAYVSPNGAIQSYVIPPGMDRHFVSFGAESARCLAEMLRARALWRPGFAHLADDLHVPFETWAEHRGYRELADIVRPWFTGFGYGYLEEMPAAYVLKYMTVWGFPFAQLPGVGVRGLCARVARELDDVRTGTEVRRIVRGDDGVMLETSAGRVELDRVVLACPLDDALAFLDATDEERALFQRIRTIDFRVVAASVSGLPARPFTFCVPNMHRSGAGEPVFWYRRWPDRDVETFYVIEDGSPSLDRTAKRVEDAVRRLGGRTHEIHDVRAWRYFPHVDGAAIEEGFYARLESLQGVNRTFYAGELLSFPTLETVTSYSFDLVRRHVAARARGHHAARWT</sequence>
<name>A0A0F6SDZ9_9BACT</name>
<accession>A0A0F6SDZ9</accession>
<dbReference type="KEGG" id="samy:DB32_001473"/>
<gene>
    <name evidence="2" type="ORF">DB32_001473</name>
</gene>
<dbReference type="SUPFAM" id="SSF51905">
    <property type="entry name" value="FAD/NAD(P)-binding domain"/>
    <property type="match status" value="1"/>
</dbReference>
<feature type="domain" description="Amine oxidase" evidence="1">
    <location>
        <begin position="27"/>
        <end position="401"/>
    </location>
</feature>
<evidence type="ECO:0000313" key="2">
    <source>
        <dbReference type="EMBL" id="AKF04324.1"/>
    </source>
</evidence>
<reference evidence="2 3" key="1">
    <citation type="submission" date="2015-03" db="EMBL/GenBank/DDBJ databases">
        <title>Genome assembly of Sandaracinus amylolyticus DSM 53668.</title>
        <authorList>
            <person name="Sharma G."/>
            <person name="Subramanian S."/>
        </authorList>
    </citation>
    <scope>NUCLEOTIDE SEQUENCE [LARGE SCALE GENOMIC DNA]</scope>
    <source>
        <strain evidence="2 3">DSM 53668</strain>
    </source>
</reference>
<organism evidence="2 3">
    <name type="scientific">Sandaracinus amylolyticus</name>
    <dbReference type="NCBI Taxonomy" id="927083"/>
    <lineage>
        <taxon>Bacteria</taxon>
        <taxon>Pseudomonadati</taxon>
        <taxon>Myxococcota</taxon>
        <taxon>Polyangia</taxon>
        <taxon>Polyangiales</taxon>
        <taxon>Sandaracinaceae</taxon>
        <taxon>Sandaracinus</taxon>
    </lineage>
</organism>
<dbReference type="Pfam" id="PF01593">
    <property type="entry name" value="Amino_oxidase"/>
    <property type="match status" value="1"/>
</dbReference>
<dbReference type="Proteomes" id="UP000034883">
    <property type="component" value="Chromosome"/>
</dbReference>
<dbReference type="GO" id="GO:0016491">
    <property type="term" value="F:oxidoreductase activity"/>
    <property type="evidence" value="ECO:0007669"/>
    <property type="project" value="InterPro"/>
</dbReference>